<reference evidence="2 3" key="1">
    <citation type="submission" date="2019-02" db="EMBL/GenBank/DDBJ databases">
        <title>Dyella amyloliquefaciens sp. nov., isolated from forest soil.</title>
        <authorList>
            <person name="Gao Z.-H."/>
            <person name="Qiu L.-H."/>
        </authorList>
    </citation>
    <scope>NUCLEOTIDE SEQUENCE [LARGE SCALE GENOMIC DNA]</scope>
    <source>
        <strain evidence="2 3">KACC 12747</strain>
    </source>
</reference>
<dbReference type="InterPro" id="IPR000782">
    <property type="entry name" value="FAS1_domain"/>
</dbReference>
<dbReference type="PROSITE" id="PS50213">
    <property type="entry name" value="FAS1"/>
    <property type="match status" value="1"/>
</dbReference>
<organism evidence="2 3">
    <name type="scientific">Dyella soli</name>
    <dbReference type="NCBI Taxonomy" id="522319"/>
    <lineage>
        <taxon>Bacteria</taxon>
        <taxon>Pseudomonadati</taxon>
        <taxon>Pseudomonadota</taxon>
        <taxon>Gammaproteobacteria</taxon>
        <taxon>Lysobacterales</taxon>
        <taxon>Rhodanobacteraceae</taxon>
        <taxon>Dyella</taxon>
    </lineage>
</organism>
<evidence type="ECO:0000313" key="3">
    <source>
        <dbReference type="Proteomes" id="UP000291822"/>
    </source>
</evidence>
<dbReference type="Pfam" id="PF02469">
    <property type="entry name" value="Fasciclin"/>
    <property type="match status" value="1"/>
</dbReference>
<name>A0A4R0Z0E7_9GAMM</name>
<keyword evidence="3" id="KW-1185">Reference proteome</keyword>
<gene>
    <name evidence="2" type="ORF">EZM97_14640</name>
</gene>
<evidence type="ECO:0000313" key="2">
    <source>
        <dbReference type="EMBL" id="TCI11374.1"/>
    </source>
</evidence>
<protein>
    <recommendedName>
        <fullName evidence="1">FAS1 domain-containing protein</fullName>
    </recommendedName>
</protein>
<evidence type="ECO:0000259" key="1">
    <source>
        <dbReference type="PROSITE" id="PS50213"/>
    </source>
</evidence>
<sequence>MTKEGDKLDIGGATIMGQEIAASNGTIHAIDAVIVPTKH</sequence>
<proteinExistence type="predicted"/>
<dbReference type="InterPro" id="IPR036378">
    <property type="entry name" value="FAS1_dom_sf"/>
</dbReference>
<dbReference type="AlphaFoldDB" id="A0A4R0Z0E7"/>
<comment type="caution">
    <text evidence="2">The sequence shown here is derived from an EMBL/GenBank/DDBJ whole genome shotgun (WGS) entry which is preliminary data.</text>
</comment>
<dbReference type="EMBL" id="SJTG01000002">
    <property type="protein sequence ID" value="TCI11374.1"/>
    <property type="molecule type" value="Genomic_DNA"/>
</dbReference>
<dbReference type="Gene3D" id="2.30.180.10">
    <property type="entry name" value="FAS1 domain"/>
    <property type="match status" value="1"/>
</dbReference>
<feature type="domain" description="FAS1" evidence="1">
    <location>
        <begin position="1"/>
        <end position="34"/>
    </location>
</feature>
<accession>A0A4R0Z0E7</accession>
<dbReference type="Proteomes" id="UP000291822">
    <property type="component" value="Unassembled WGS sequence"/>
</dbReference>
<dbReference type="SUPFAM" id="SSF82153">
    <property type="entry name" value="FAS1 domain"/>
    <property type="match status" value="1"/>
</dbReference>